<organism evidence="2 3">
    <name type="scientific">Actinomadura verrucosospora</name>
    <dbReference type="NCBI Taxonomy" id="46165"/>
    <lineage>
        <taxon>Bacteria</taxon>
        <taxon>Bacillati</taxon>
        <taxon>Actinomycetota</taxon>
        <taxon>Actinomycetes</taxon>
        <taxon>Streptosporangiales</taxon>
        <taxon>Thermomonosporaceae</taxon>
        <taxon>Actinomadura</taxon>
    </lineage>
</organism>
<dbReference type="EMBL" id="CP053892">
    <property type="protein sequence ID" value="QKG27098.1"/>
    <property type="molecule type" value="Genomic_DNA"/>
</dbReference>
<sequence>MQKKLAAILAGAGLSASLLALTGPAQAGTSGTWTVTPGGNISVGLRPLTKLIIKGVWGMYVCPFVSGSGTAASGSGLPGSHILTINSLATSNCTGPGNMALTISMNGMPFYMNAVSYDAATGVTTSDVSGVRFTYANPVDGCVATITGPGGAGGTVDAAYANSTHWLHIGGGSSLVVNAVNSSCSPSQIQVGDPITLTATLVIPDQTITSP</sequence>
<evidence type="ECO:0000256" key="1">
    <source>
        <dbReference type="SAM" id="SignalP"/>
    </source>
</evidence>
<keyword evidence="1" id="KW-0732">Signal</keyword>
<evidence type="ECO:0000313" key="2">
    <source>
        <dbReference type="EMBL" id="QKG27098.1"/>
    </source>
</evidence>
<protein>
    <recommendedName>
        <fullName evidence="4">Secreted protein</fullName>
    </recommendedName>
</protein>
<accession>A0A7D3W1T5</accession>
<reference evidence="2 3" key="1">
    <citation type="submission" date="2020-05" db="EMBL/GenBank/DDBJ databases">
        <title>Actinomadura verrucosospora NRRL-B18236 (PFL_A860) Genome sequencing and assembly.</title>
        <authorList>
            <person name="Samborskyy M."/>
        </authorList>
    </citation>
    <scope>NUCLEOTIDE SEQUENCE [LARGE SCALE GENOMIC DNA]</scope>
    <source>
        <strain evidence="2 3">NRRL:B18236</strain>
    </source>
</reference>
<evidence type="ECO:0008006" key="4">
    <source>
        <dbReference type="Google" id="ProtNLM"/>
    </source>
</evidence>
<feature type="signal peptide" evidence="1">
    <location>
        <begin position="1"/>
        <end position="27"/>
    </location>
</feature>
<evidence type="ECO:0000313" key="3">
    <source>
        <dbReference type="Proteomes" id="UP000501240"/>
    </source>
</evidence>
<feature type="chain" id="PRO_5028989068" description="Secreted protein" evidence="1">
    <location>
        <begin position="28"/>
        <end position="211"/>
    </location>
</feature>
<proteinExistence type="predicted"/>
<dbReference type="AlphaFoldDB" id="A0A7D3W1T5"/>
<dbReference type="Proteomes" id="UP000501240">
    <property type="component" value="Chromosome"/>
</dbReference>
<gene>
    <name evidence="2" type="ORF">ACTIVE_8751</name>
</gene>
<keyword evidence="3" id="KW-1185">Reference proteome</keyword>
<dbReference type="RefSeq" id="WP_173100436.1">
    <property type="nucleotide sequence ID" value="NZ_CP053892.1"/>
</dbReference>
<name>A0A7D3W1T5_ACTVE</name>